<evidence type="ECO:0000256" key="5">
    <source>
        <dbReference type="ARBA" id="ARBA00023004"/>
    </source>
</evidence>
<dbReference type="Gene3D" id="3.90.480.10">
    <property type="entry name" value="Sulfite Reductase Hemoprotein,Domain 2"/>
    <property type="match status" value="2"/>
</dbReference>
<evidence type="ECO:0000256" key="7">
    <source>
        <dbReference type="SAM" id="MobiDB-lite"/>
    </source>
</evidence>
<dbReference type="InterPro" id="IPR051329">
    <property type="entry name" value="NIR_SIR_4Fe-4S"/>
</dbReference>
<keyword evidence="1" id="KW-0004">4Fe-4S</keyword>
<evidence type="ECO:0000256" key="3">
    <source>
        <dbReference type="ARBA" id="ARBA00022723"/>
    </source>
</evidence>
<keyword evidence="3" id="KW-0479">Metal-binding</keyword>
<reference evidence="10" key="1">
    <citation type="journal article" date="2019" name="Int. J. Syst. Evol. Microbiol.">
        <title>The Global Catalogue of Microorganisms (GCM) 10K type strain sequencing project: providing services to taxonomists for standard genome sequencing and annotation.</title>
        <authorList>
            <consortium name="The Broad Institute Genomics Platform"/>
            <consortium name="The Broad Institute Genome Sequencing Center for Infectious Disease"/>
            <person name="Wu L."/>
            <person name="Ma J."/>
        </authorList>
    </citation>
    <scope>NUCLEOTIDE SEQUENCE [LARGE SCALE GENOMIC DNA]</scope>
    <source>
        <strain evidence="10">JCM 9092</strain>
    </source>
</reference>
<gene>
    <name evidence="9" type="ORF">GCM10010449_14890</name>
</gene>
<dbReference type="PANTHER" id="PTHR32439:SF9">
    <property type="entry name" value="BLR3264 PROTEIN"/>
    <property type="match status" value="1"/>
</dbReference>
<sequence length="436" mass="44931">MLAAMPPSVPSPALSGDESARGRGDACPGTLRLHRADDGALARVRVPGGLLTVGQADVLRDLAERLGDGELHLTSRGNVQLRGLGADCGSELAYLLGESGLLPSELHERVRNVVASPLSGLDDRGERDIRPWLSALDELLCTSDRAAALSGRFLFALDDGRGDVGALGGDVTLTARGDDEALLRIGPVHDAVLLSAAQAPRAALIAAETFLEQAPDAGSWRVTDLPGGVGPLLDAVLRRLREAGFRVTPTTGPLPRDAAGPALGVVPGPRDTAALSLGLPLGRISAPQWQTLTDTARHRGGGELRLTPWRGVVLPGVDRREAAQLLEDLGAAGLITGPGSPWTGVGACIGRPGCAKSLDDVRATATASLGPVGALPVYWSGCERRCGHPHGEWIDVVATPDGHQISHVRGEKRDAPASIPGSPGAALAAAVAAARR</sequence>
<dbReference type="InterPro" id="IPR045854">
    <property type="entry name" value="NO2/SO3_Rdtase_4Fe4S_sf"/>
</dbReference>
<keyword evidence="4" id="KW-0560">Oxidoreductase</keyword>
<proteinExistence type="predicted"/>
<keyword evidence="6" id="KW-0411">Iron-sulfur</keyword>
<dbReference type="SUPFAM" id="SSF55124">
    <property type="entry name" value="Nitrite/Sulfite reductase N-terminal domain-like"/>
    <property type="match status" value="2"/>
</dbReference>
<dbReference type="RefSeq" id="WP_344519666.1">
    <property type="nucleotide sequence ID" value="NZ_BAAAUG010000022.1"/>
</dbReference>
<evidence type="ECO:0000313" key="9">
    <source>
        <dbReference type="EMBL" id="GAA3092150.1"/>
    </source>
</evidence>
<keyword evidence="5" id="KW-0408">Iron</keyword>
<evidence type="ECO:0000256" key="4">
    <source>
        <dbReference type="ARBA" id="ARBA00023002"/>
    </source>
</evidence>
<comment type="caution">
    <text evidence="9">The sequence shown here is derived from an EMBL/GenBank/DDBJ whole genome shotgun (WGS) entry which is preliminary data.</text>
</comment>
<evidence type="ECO:0000313" key="10">
    <source>
        <dbReference type="Proteomes" id="UP001501637"/>
    </source>
</evidence>
<organism evidence="9 10">
    <name type="scientific">Streptomyces rectiviolaceus</name>
    <dbReference type="NCBI Taxonomy" id="332591"/>
    <lineage>
        <taxon>Bacteria</taxon>
        <taxon>Bacillati</taxon>
        <taxon>Actinomycetota</taxon>
        <taxon>Actinomycetes</taxon>
        <taxon>Kitasatosporales</taxon>
        <taxon>Streptomycetaceae</taxon>
        <taxon>Streptomyces</taxon>
    </lineage>
</organism>
<dbReference type="EMBL" id="BAAAUG010000022">
    <property type="protein sequence ID" value="GAA3092150.1"/>
    <property type="molecule type" value="Genomic_DNA"/>
</dbReference>
<feature type="domain" description="Nitrite/Sulfite reductase ferredoxin-like" evidence="8">
    <location>
        <begin position="39"/>
        <end position="84"/>
    </location>
</feature>
<evidence type="ECO:0000256" key="2">
    <source>
        <dbReference type="ARBA" id="ARBA00022617"/>
    </source>
</evidence>
<dbReference type="InterPro" id="IPR036136">
    <property type="entry name" value="Nit/Sulf_reduc_fer-like_dom_sf"/>
</dbReference>
<accession>A0ABP6MBD3</accession>
<evidence type="ECO:0000256" key="1">
    <source>
        <dbReference type="ARBA" id="ARBA00022485"/>
    </source>
</evidence>
<keyword evidence="2" id="KW-0349">Heme</keyword>
<feature type="region of interest" description="Disordered" evidence="7">
    <location>
        <begin position="1"/>
        <end position="26"/>
    </location>
</feature>
<feature type="domain" description="Nitrite/Sulfite reductase ferredoxin-like" evidence="8">
    <location>
        <begin position="273"/>
        <end position="331"/>
    </location>
</feature>
<dbReference type="Gene3D" id="3.30.413.10">
    <property type="entry name" value="Sulfite Reductase Hemoprotein, domain 1"/>
    <property type="match status" value="1"/>
</dbReference>
<evidence type="ECO:0000259" key="8">
    <source>
        <dbReference type="Pfam" id="PF03460"/>
    </source>
</evidence>
<dbReference type="PANTHER" id="PTHR32439">
    <property type="entry name" value="FERREDOXIN--NITRITE REDUCTASE, CHLOROPLASTIC"/>
    <property type="match status" value="1"/>
</dbReference>
<evidence type="ECO:0000256" key="6">
    <source>
        <dbReference type="ARBA" id="ARBA00023014"/>
    </source>
</evidence>
<keyword evidence="10" id="KW-1185">Reference proteome</keyword>
<name>A0ABP6MBD3_9ACTN</name>
<dbReference type="InterPro" id="IPR005117">
    <property type="entry name" value="NiRdtase/SiRdtase_haem-b_fer"/>
</dbReference>
<dbReference type="Proteomes" id="UP001501637">
    <property type="component" value="Unassembled WGS sequence"/>
</dbReference>
<protein>
    <submittedName>
        <fullName evidence="9">Nitrite/sulfite reductase</fullName>
    </submittedName>
</protein>
<dbReference type="Pfam" id="PF03460">
    <property type="entry name" value="NIR_SIR_ferr"/>
    <property type="match status" value="2"/>
</dbReference>